<dbReference type="InterPro" id="IPR023214">
    <property type="entry name" value="HAD_sf"/>
</dbReference>
<name>A0A1M6C2A2_9ACTN</name>
<dbReference type="Gene3D" id="3.40.50.1000">
    <property type="entry name" value="HAD superfamily/HAD-like"/>
    <property type="match status" value="1"/>
</dbReference>
<evidence type="ECO:0000313" key="12">
    <source>
        <dbReference type="Proteomes" id="UP000184512"/>
    </source>
</evidence>
<comment type="catalytic activity">
    <reaction evidence="8">
        <text>beta-D-glucose 1-phosphate = beta-D-glucose 6-phosphate</text>
        <dbReference type="Rhea" id="RHEA:20113"/>
        <dbReference type="ChEBI" id="CHEBI:57684"/>
        <dbReference type="ChEBI" id="CHEBI:58247"/>
        <dbReference type="EC" id="5.4.2.6"/>
    </reaction>
</comment>
<keyword evidence="12" id="KW-1185">Reference proteome</keyword>
<dbReference type="Gene3D" id="1.10.150.240">
    <property type="entry name" value="Putative phosphatase, domain 2"/>
    <property type="match status" value="1"/>
</dbReference>
<dbReference type="SFLD" id="SFLDS00003">
    <property type="entry name" value="Haloacid_Dehalogenase"/>
    <property type="match status" value="1"/>
</dbReference>
<dbReference type="GO" id="GO:0008801">
    <property type="term" value="F:beta-phosphoglucomutase activity"/>
    <property type="evidence" value="ECO:0007669"/>
    <property type="project" value="UniProtKB-EC"/>
</dbReference>
<evidence type="ECO:0000313" key="11">
    <source>
        <dbReference type="EMBL" id="SHI55072.1"/>
    </source>
</evidence>
<evidence type="ECO:0000256" key="10">
    <source>
        <dbReference type="ARBA" id="ARBA00044991"/>
    </source>
</evidence>
<dbReference type="PANTHER" id="PTHR46193:SF18">
    <property type="entry name" value="HEXITOL PHOSPHATASE B"/>
    <property type="match status" value="1"/>
</dbReference>
<dbReference type="EMBL" id="FQZG01000008">
    <property type="protein sequence ID" value="SHI55072.1"/>
    <property type="molecule type" value="Genomic_DNA"/>
</dbReference>
<organism evidence="11 12">
    <name type="scientific">Tessaracoccus bendigoensis DSM 12906</name>
    <dbReference type="NCBI Taxonomy" id="1123357"/>
    <lineage>
        <taxon>Bacteria</taxon>
        <taxon>Bacillati</taxon>
        <taxon>Actinomycetota</taxon>
        <taxon>Actinomycetes</taxon>
        <taxon>Propionibacteriales</taxon>
        <taxon>Propionibacteriaceae</taxon>
        <taxon>Tessaracoccus</taxon>
    </lineage>
</organism>
<evidence type="ECO:0000256" key="2">
    <source>
        <dbReference type="ARBA" id="ARBA00006171"/>
    </source>
</evidence>
<dbReference type="SFLD" id="SFLDG01129">
    <property type="entry name" value="C1.5:_HAD__Beta-PGM__Phosphata"/>
    <property type="match status" value="1"/>
</dbReference>
<keyword evidence="5" id="KW-0460">Magnesium</keyword>
<gene>
    <name evidence="11" type="ORF">SAMN02745244_00589</name>
</gene>
<protein>
    <recommendedName>
        <fullName evidence="10">Beta-phosphoglucomutase</fullName>
        <ecNumber evidence="9">5.4.2.6</ecNumber>
    </recommendedName>
</protein>
<evidence type="ECO:0000256" key="9">
    <source>
        <dbReference type="ARBA" id="ARBA00044968"/>
    </source>
</evidence>
<keyword evidence="4" id="KW-0479">Metal-binding</keyword>
<sequence>MNWGRFQGWLFDLDGVITPTAEAHMRAWRETFAPFLASIPGQRLYGTGDYFAHLDGKLRLNAVRDLLASRGIFLPEGEPDDDPSADTINGLGNRKNQLFGAIVRGGGVRAYPGSEVLVRQLADGGRLLAAVSSSRNAESVIRSTGLRDFFNVVVDGQMVAERHLAGKPAPDMFFQAAELLGVPAQQCVVFEDAVVGVEAGAAGGFGLVVGIDRGIGAGRLRRAGADLVLRDLAEVSLS</sequence>
<reference evidence="11 12" key="1">
    <citation type="submission" date="2016-11" db="EMBL/GenBank/DDBJ databases">
        <authorList>
            <person name="Jaros S."/>
            <person name="Januszkiewicz K."/>
            <person name="Wedrychowicz H."/>
        </authorList>
    </citation>
    <scope>NUCLEOTIDE SEQUENCE [LARGE SCALE GENOMIC DNA]</scope>
    <source>
        <strain evidence="11 12">DSM 12906</strain>
    </source>
</reference>
<dbReference type="GO" id="GO:0016787">
    <property type="term" value="F:hydrolase activity"/>
    <property type="evidence" value="ECO:0007669"/>
    <property type="project" value="UniProtKB-KW"/>
</dbReference>
<dbReference type="RefSeq" id="WP_073186061.1">
    <property type="nucleotide sequence ID" value="NZ_FQZG01000008.1"/>
</dbReference>
<dbReference type="AlphaFoldDB" id="A0A1M6C2A2"/>
<evidence type="ECO:0000256" key="6">
    <source>
        <dbReference type="ARBA" id="ARBA00023235"/>
    </source>
</evidence>
<dbReference type="InterPro" id="IPR036412">
    <property type="entry name" value="HAD-like_sf"/>
</dbReference>
<keyword evidence="3" id="KW-0597">Phosphoprotein</keyword>
<comment type="cofactor">
    <cofactor evidence="1">
        <name>Mg(2+)</name>
        <dbReference type="ChEBI" id="CHEBI:18420"/>
    </cofactor>
</comment>
<dbReference type="GO" id="GO:0046872">
    <property type="term" value="F:metal ion binding"/>
    <property type="evidence" value="ECO:0007669"/>
    <property type="project" value="UniProtKB-KW"/>
</dbReference>
<evidence type="ECO:0000256" key="7">
    <source>
        <dbReference type="ARBA" id="ARBA00023277"/>
    </source>
</evidence>
<dbReference type="Proteomes" id="UP000184512">
    <property type="component" value="Unassembled WGS sequence"/>
</dbReference>
<evidence type="ECO:0000256" key="3">
    <source>
        <dbReference type="ARBA" id="ARBA00022553"/>
    </source>
</evidence>
<dbReference type="SUPFAM" id="SSF56784">
    <property type="entry name" value="HAD-like"/>
    <property type="match status" value="1"/>
</dbReference>
<dbReference type="NCBIfam" id="TIGR02009">
    <property type="entry name" value="PGMB-YQAB-SF"/>
    <property type="match status" value="1"/>
</dbReference>
<comment type="similarity">
    <text evidence="2">Belongs to the HAD-like hydrolase superfamily. CbbY/CbbZ/Gph/YieH family.</text>
</comment>
<dbReference type="EC" id="5.4.2.6" evidence="9"/>
<evidence type="ECO:0000256" key="4">
    <source>
        <dbReference type="ARBA" id="ARBA00022723"/>
    </source>
</evidence>
<keyword evidence="6" id="KW-0413">Isomerase</keyword>
<dbReference type="InterPro" id="IPR023198">
    <property type="entry name" value="PGP-like_dom2"/>
</dbReference>
<dbReference type="STRING" id="1123357.SAMN02745244_00589"/>
<evidence type="ECO:0000256" key="1">
    <source>
        <dbReference type="ARBA" id="ARBA00001946"/>
    </source>
</evidence>
<dbReference type="InterPro" id="IPR006439">
    <property type="entry name" value="HAD-SF_hydro_IA"/>
</dbReference>
<dbReference type="PANTHER" id="PTHR46193">
    <property type="entry name" value="6-PHOSPHOGLUCONATE PHOSPHATASE"/>
    <property type="match status" value="1"/>
</dbReference>
<evidence type="ECO:0000256" key="8">
    <source>
        <dbReference type="ARBA" id="ARBA00044926"/>
    </source>
</evidence>
<dbReference type="InterPro" id="IPR010976">
    <property type="entry name" value="B-phosphoglucomutase_hydrolase"/>
</dbReference>
<evidence type="ECO:0000256" key="5">
    <source>
        <dbReference type="ARBA" id="ARBA00022842"/>
    </source>
</evidence>
<dbReference type="InterPro" id="IPR051600">
    <property type="entry name" value="Beta-PGM-like"/>
</dbReference>
<keyword evidence="7" id="KW-0119">Carbohydrate metabolism</keyword>
<dbReference type="OrthoDB" id="9797743at2"/>
<accession>A0A1M6C2A2</accession>
<keyword evidence="11" id="KW-0378">Hydrolase</keyword>
<dbReference type="Pfam" id="PF00702">
    <property type="entry name" value="Hydrolase"/>
    <property type="match status" value="1"/>
</dbReference>
<proteinExistence type="inferred from homology"/>
<dbReference type="NCBIfam" id="TIGR01509">
    <property type="entry name" value="HAD-SF-IA-v3"/>
    <property type="match status" value="1"/>
</dbReference>